<proteinExistence type="predicted"/>
<feature type="compositionally biased region" description="Polar residues" evidence="1">
    <location>
        <begin position="22"/>
        <end position="34"/>
    </location>
</feature>
<evidence type="ECO:0000256" key="1">
    <source>
        <dbReference type="SAM" id="MobiDB-lite"/>
    </source>
</evidence>
<comment type="caution">
    <text evidence="2">The sequence shown here is derived from an EMBL/GenBank/DDBJ whole genome shotgun (WGS) entry which is preliminary data.</text>
</comment>
<accession>A0A6V8LEG6</accession>
<dbReference type="EMBL" id="BLPG01000001">
    <property type="protein sequence ID" value="GFJ93348.1"/>
    <property type="molecule type" value="Genomic_DNA"/>
</dbReference>
<feature type="region of interest" description="Disordered" evidence="1">
    <location>
        <begin position="117"/>
        <end position="139"/>
    </location>
</feature>
<name>A0A6V8LEG6_9ACTN</name>
<evidence type="ECO:0000313" key="2">
    <source>
        <dbReference type="EMBL" id="GFJ93348.1"/>
    </source>
</evidence>
<evidence type="ECO:0000313" key="3">
    <source>
        <dbReference type="Proteomes" id="UP000482960"/>
    </source>
</evidence>
<sequence length="139" mass="14778">MLARHRMSRHHCLATTRPLSAHRTSANTSGSGEPSTPDRVAALVNHGELTLRAGNTLLAEQHLPVMSGPRRAAFRVPVAAPVRIDTGPAAAIAQLDALLAQAADRMRWTTLDGCPDGYGIDPPHRSRPGPSPSYTATYA</sequence>
<reference evidence="2 3" key="1">
    <citation type="submission" date="2020-03" db="EMBL/GenBank/DDBJ databases">
        <title>Whole genome shotgun sequence of Phytohabitans rumicis NBRC 108638.</title>
        <authorList>
            <person name="Komaki H."/>
            <person name="Tamura T."/>
        </authorList>
    </citation>
    <scope>NUCLEOTIDE SEQUENCE [LARGE SCALE GENOMIC DNA]</scope>
    <source>
        <strain evidence="2 3">NBRC 108638</strain>
    </source>
</reference>
<reference evidence="2 3" key="2">
    <citation type="submission" date="2020-03" db="EMBL/GenBank/DDBJ databases">
        <authorList>
            <person name="Ichikawa N."/>
            <person name="Kimura A."/>
            <person name="Kitahashi Y."/>
            <person name="Uohara A."/>
        </authorList>
    </citation>
    <scope>NUCLEOTIDE SEQUENCE [LARGE SCALE GENOMIC DNA]</scope>
    <source>
        <strain evidence="2 3">NBRC 108638</strain>
    </source>
</reference>
<dbReference type="Proteomes" id="UP000482960">
    <property type="component" value="Unassembled WGS sequence"/>
</dbReference>
<feature type="region of interest" description="Disordered" evidence="1">
    <location>
        <begin position="1"/>
        <end position="39"/>
    </location>
</feature>
<organism evidence="2 3">
    <name type="scientific">Phytohabitans rumicis</name>
    <dbReference type="NCBI Taxonomy" id="1076125"/>
    <lineage>
        <taxon>Bacteria</taxon>
        <taxon>Bacillati</taxon>
        <taxon>Actinomycetota</taxon>
        <taxon>Actinomycetes</taxon>
        <taxon>Micromonosporales</taxon>
        <taxon>Micromonosporaceae</taxon>
    </lineage>
</organism>
<keyword evidence="3" id="KW-1185">Reference proteome</keyword>
<protein>
    <submittedName>
        <fullName evidence="2">Uncharacterized protein</fullName>
    </submittedName>
</protein>
<feature type="compositionally biased region" description="Basic residues" evidence="1">
    <location>
        <begin position="1"/>
        <end position="12"/>
    </location>
</feature>
<gene>
    <name evidence="2" type="ORF">Prum_069900</name>
</gene>
<dbReference type="AlphaFoldDB" id="A0A6V8LEG6"/>